<organism evidence="2 3">
    <name type="scientific">Nocardia arthritidis</name>
    <dbReference type="NCBI Taxonomy" id="228602"/>
    <lineage>
        <taxon>Bacteria</taxon>
        <taxon>Bacillati</taxon>
        <taxon>Actinomycetota</taxon>
        <taxon>Actinomycetes</taxon>
        <taxon>Mycobacteriales</taxon>
        <taxon>Nocardiaceae</taxon>
        <taxon>Nocardia</taxon>
    </lineage>
</organism>
<keyword evidence="3" id="KW-1185">Reference proteome</keyword>
<dbReference type="RefSeq" id="WP_167477476.1">
    <property type="nucleotide sequence ID" value="NZ_CP046172.1"/>
</dbReference>
<keyword evidence="1" id="KW-0812">Transmembrane</keyword>
<keyword evidence="1" id="KW-1133">Transmembrane helix</keyword>
<dbReference type="InterPro" id="IPR015943">
    <property type="entry name" value="WD40/YVTN_repeat-like_dom_sf"/>
</dbReference>
<dbReference type="SUPFAM" id="SSF50998">
    <property type="entry name" value="Quinoprotein alcohol dehydrogenase-like"/>
    <property type="match status" value="1"/>
</dbReference>
<dbReference type="AlphaFoldDB" id="A0A6G9YPG2"/>
<dbReference type="EMBL" id="CP046172">
    <property type="protein sequence ID" value="QIS15185.1"/>
    <property type="molecule type" value="Genomic_DNA"/>
</dbReference>
<name>A0A6G9YPG2_9NOCA</name>
<keyword evidence="1" id="KW-0472">Membrane</keyword>
<dbReference type="Gene3D" id="2.130.10.10">
    <property type="entry name" value="YVTN repeat-like/Quinoprotein amine dehydrogenase"/>
    <property type="match status" value="1"/>
</dbReference>
<feature type="transmembrane region" description="Helical" evidence="1">
    <location>
        <begin position="12"/>
        <end position="31"/>
    </location>
</feature>
<dbReference type="KEGG" id="nah:F5544_36785"/>
<evidence type="ECO:0000313" key="2">
    <source>
        <dbReference type="EMBL" id="QIS15185.1"/>
    </source>
</evidence>
<proteinExistence type="predicted"/>
<dbReference type="InterPro" id="IPR011047">
    <property type="entry name" value="Quinoprotein_ADH-like_sf"/>
</dbReference>
<dbReference type="Proteomes" id="UP000503540">
    <property type="component" value="Chromosome"/>
</dbReference>
<gene>
    <name evidence="2" type="ORF">F5544_36785</name>
</gene>
<protein>
    <recommendedName>
        <fullName evidence="4">PQQ-binding-like beta-propeller repeat protein</fullName>
    </recommendedName>
</protein>
<evidence type="ECO:0000313" key="3">
    <source>
        <dbReference type="Proteomes" id="UP000503540"/>
    </source>
</evidence>
<evidence type="ECO:0008006" key="4">
    <source>
        <dbReference type="Google" id="ProtNLM"/>
    </source>
</evidence>
<evidence type="ECO:0000256" key="1">
    <source>
        <dbReference type="SAM" id="Phobius"/>
    </source>
</evidence>
<sequence>MLAPERRTRADIISAVAIAVLVVVAAIVVWARGDAKGTESVTASHPAPVPAVADQLPTTLRELWHAPDSASARALVAGGVAVTGDDGSVVGHDPKTGAQLWLYKRDMPLCGVESQFGTVIADYRDQRGCSQATLLAGEDGSRRTARSSYMDPTVRLSVDGTYALALGPNRLEMWRSDLVRTLEYGYVDAPVNTKTQPRTGCKLYSAGSSATRLAVVERCPGDPADRLTVLSPAPKDNTVPEEYGSHVLTVPGGDGLDVRVLAVSDSRIALYLPPAAATAGEAAAGPRIGIYDASGNQLALRDAPGPITGGATSVRIGSADFVFTGNSVLAWSASTFDQLWSAPGALGTPALMAGRIVLPVAGGIAVLDPASGAELSRIPVDRPGYDGAPISLSVLGSTLLEKRGNELHALG</sequence>
<accession>A0A6G9YPG2</accession>
<reference evidence="2 3" key="1">
    <citation type="journal article" date="2019" name="ACS Chem. Biol.">
        <title>Identification and Mobilization of a Cryptic Antibiotic Biosynthesis Gene Locus from a Human-Pathogenic Nocardia Isolate.</title>
        <authorList>
            <person name="Herisse M."/>
            <person name="Ishida K."/>
            <person name="Porter J.L."/>
            <person name="Howden B."/>
            <person name="Hertweck C."/>
            <person name="Stinear T.P."/>
            <person name="Pidot S.J."/>
        </authorList>
    </citation>
    <scope>NUCLEOTIDE SEQUENCE [LARGE SCALE GENOMIC DNA]</scope>
    <source>
        <strain evidence="2 3">AUSMDU00012717</strain>
    </source>
</reference>